<protein>
    <recommendedName>
        <fullName evidence="1">SNF2 N-terminal domain-containing protein</fullName>
    </recommendedName>
</protein>
<dbReference type="InterPro" id="IPR038718">
    <property type="entry name" value="SNF2-like_sf"/>
</dbReference>
<gene>
    <name evidence="2" type="ORF">LSCM4_03339</name>
</gene>
<evidence type="ECO:0000313" key="3">
    <source>
        <dbReference type="Proteomes" id="UP000674143"/>
    </source>
</evidence>
<comment type="caution">
    <text evidence="2">The sequence shown here is derived from an EMBL/GenBank/DDBJ whole genome shotgun (WGS) entry which is preliminary data.</text>
</comment>
<dbReference type="SUPFAM" id="SSF52540">
    <property type="entry name" value="P-loop containing nucleoside triphosphate hydrolases"/>
    <property type="match status" value="1"/>
</dbReference>
<evidence type="ECO:0000313" key="2">
    <source>
        <dbReference type="EMBL" id="KAG5471785.1"/>
    </source>
</evidence>
<dbReference type="InterPro" id="IPR027417">
    <property type="entry name" value="P-loop_NTPase"/>
</dbReference>
<dbReference type="KEGG" id="loi:92359284"/>
<dbReference type="GeneID" id="92359284"/>
<reference evidence="2 3" key="1">
    <citation type="submission" date="2021-02" db="EMBL/GenBank/DDBJ databases">
        <title>Leishmania (Mundinia) orientalis Genome sequencing and assembly.</title>
        <authorList>
            <person name="Almutairi H."/>
            <person name="Gatherer D."/>
        </authorList>
    </citation>
    <scope>NUCLEOTIDE SEQUENCE [LARGE SCALE GENOMIC DNA]</scope>
    <source>
        <strain evidence="2">LSCM4</strain>
    </source>
</reference>
<accession>A0A836KIC9</accession>
<dbReference type="RefSeq" id="XP_067060902.1">
    <property type="nucleotide sequence ID" value="XM_067205350.1"/>
</dbReference>
<keyword evidence="3" id="KW-1185">Reference proteome</keyword>
<dbReference type="Gene3D" id="3.40.50.10810">
    <property type="entry name" value="Tandem AAA-ATPase domain"/>
    <property type="match status" value="1"/>
</dbReference>
<organism evidence="2 3">
    <name type="scientific">Leishmania orientalis</name>
    <dbReference type="NCBI Taxonomy" id="2249476"/>
    <lineage>
        <taxon>Eukaryota</taxon>
        <taxon>Discoba</taxon>
        <taxon>Euglenozoa</taxon>
        <taxon>Kinetoplastea</taxon>
        <taxon>Metakinetoplastina</taxon>
        <taxon>Trypanosomatida</taxon>
        <taxon>Trypanosomatidae</taxon>
        <taxon>Leishmaniinae</taxon>
        <taxon>Leishmania</taxon>
    </lineage>
</organism>
<dbReference type="GO" id="GO:0005524">
    <property type="term" value="F:ATP binding"/>
    <property type="evidence" value="ECO:0007669"/>
    <property type="project" value="InterPro"/>
</dbReference>
<name>A0A836KIC9_9TRYP</name>
<proteinExistence type="predicted"/>
<dbReference type="PANTHER" id="PTHR10799">
    <property type="entry name" value="SNF2/RAD54 HELICASE FAMILY"/>
    <property type="match status" value="1"/>
</dbReference>
<sequence>MRLILTGTPLQNDLTELWKLIEYAGPQLFSHKDAYQRYLCEAAAAPSSRREFRACEEGEDEGCEDVAGQKSTKRRLAAGVVWAHANQVEAGITAYEGKASLLACLKTALRPFVLRRVKATVGIELPPKHDLVLPTPLTPKQRAYHARVEADGRYSFSRPMHLRKCCIRPFLIDNFCKGYEAFGAPPQAYAARDRPDLML</sequence>
<dbReference type="AlphaFoldDB" id="A0A836KIC9"/>
<evidence type="ECO:0000259" key="1">
    <source>
        <dbReference type="Pfam" id="PF00176"/>
    </source>
</evidence>
<feature type="domain" description="SNF2 N-terminal" evidence="1">
    <location>
        <begin position="2"/>
        <end position="147"/>
    </location>
</feature>
<dbReference type="Proteomes" id="UP000674143">
    <property type="component" value="Chromosome 31"/>
</dbReference>
<dbReference type="InterPro" id="IPR000330">
    <property type="entry name" value="SNF2_N"/>
</dbReference>
<dbReference type="Pfam" id="PF00176">
    <property type="entry name" value="SNF2-rel_dom"/>
    <property type="match status" value="1"/>
</dbReference>
<dbReference type="EMBL" id="JAFHLR010000031">
    <property type="protein sequence ID" value="KAG5471785.1"/>
    <property type="molecule type" value="Genomic_DNA"/>
</dbReference>